<evidence type="ECO:0000313" key="2">
    <source>
        <dbReference type="Proteomes" id="UP001479436"/>
    </source>
</evidence>
<proteinExistence type="predicted"/>
<keyword evidence="2" id="KW-1185">Reference proteome</keyword>
<sequence>MSTEAAKRLEKSDSSNTITTIHIINQILSELRNVIPQKSGDKRTLPQASTPPPAELIEYFKNVPEVVHENTLKEYARTGFGNFQDSRILNECLGTYNKSSPKNGKPINDFLLSEIFSETPFL</sequence>
<dbReference type="EMBL" id="JASJQH010010468">
    <property type="protein sequence ID" value="KAK9670885.1"/>
    <property type="molecule type" value="Genomic_DNA"/>
</dbReference>
<organism evidence="1 2">
    <name type="scientific">Basidiobolus ranarum</name>
    <dbReference type="NCBI Taxonomy" id="34480"/>
    <lineage>
        <taxon>Eukaryota</taxon>
        <taxon>Fungi</taxon>
        <taxon>Fungi incertae sedis</taxon>
        <taxon>Zoopagomycota</taxon>
        <taxon>Entomophthoromycotina</taxon>
        <taxon>Basidiobolomycetes</taxon>
        <taxon>Basidiobolales</taxon>
        <taxon>Basidiobolaceae</taxon>
        <taxon>Basidiobolus</taxon>
    </lineage>
</organism>
<gene>
    <name evidence="1" type="ORF">K7432_017307</name>
</gene>
<evidence type="ECO:0000313" key="1">
    <source>
        <dbReference type="EMBL" id="KAK9670885.1"/>
    </source>
</evidence>
<name>A0ABR2VKJ3_9FUNG</name>
<reference evidence="1 2" key="1">
    <citation type="submission" date="2023-04" db="EMBL/GenBank/DDBJ databases">
        <title>Genome of Basidiobolus ranarum AG-B5.</title>
        <authorList>
            <person name="Stajich J.E."/>
            <person name="Carter-House D."/>
            <person name="Gryganskyi A."/>
        </authorList>
    </citation>
    <scope>NUCLEOTIDE SEQUENCE [LARGE SCALE GENOMIC DNA]</scope>
    <source>
        <strain evidence="1 2">AG-B5</strain>
    </source>
</reference>
<protein>
    <submittedName>
        <fullName evidence="1">Uncharacterized protein</fullName>
    </submittedName>
</protein>
<accession>A0ABR2VKJ3</accession>
<dbReference type="Proteomes" id="UP001479436">
    <property type="component" value="Unassembled WGS sequence"/>
</dbReference>
<comment type="caution">
    <text evidence="1">The sequence shown here is derived from an EMBL/GenBank/DDBJ whole genome shotgun (WGS) entry which is preliminary data.</text>
</comment>